<dbReference type="EMBL" id="VSWD01000008">
    <property type="protein sequence ID" value="KAK3095379.1"/>
    <property type="molecule type" value="Genomic_DNA"/>
</dbReference>
<proteinExistence type="predicted"/>
<gene>
    <name evidence="1" type="ORF">FSP39_014013</name>
</gene>
<reference evidence="1" key="1">
    <citation type="submission" date="2019-08" db="EMBL/GenBank/DDBJ databases">
        <title>The improved chromosome-level genome for the pearl oyster Pinctada fucata martensii using PacBio sequencing and Hi-C.</title>
        <authorList>
            <person name="Zheng Z."/>
        </authorList>
    </citation>
    <scope>NUCLEOTIDE SEQUENCE</scope>
    <source>
        <strain evidence="1">ZZ-2019</strain>
        <tissue evidence="1">Adductor muscle</tissue>
    </source>
</reference>
<accession>A0AA88YAC6</accession>
<comment type="caution">
    <text evidence="1">The sequence shown here is derived from an EMBL/GenBank/DDBJ whole genome shotgun (WGS) entry which is preliminary data.</text>
</comment>
<keyword evidence="2" id="KW-1185">Reference proteome</keyword>
<name>A0AA88YAC6_PINIB</name>
<organism evidence="1 2">
    <name type="scientific">Pinctada imbricata</name>
    <name type="common">Atlantic pearl-oyster</name>
    <name type="synonym">Pinctada martensii</name>
    <dbReference type="NCBI Taxonomy" id="66713"/>
    <lineage>
        <taxon>Eukaryota</taxon>
        <taxon>Metazoa</taxon>
        <taxon>Spiralia</taxon>
        <taxon>Lophotrochozoa</taxon>
        <taxon>Mollusca</taxon>
        <taxon>Bivalvia</taxon>
        <taxon>Autobranchia</taxon>
        <taxon>Pteriomorphia</taxon>
        <taxon>Pterioida</taxon>
        <taxon>Pterioidea</taxon>
        <taxon>Pteriidae</taxon>
        <taxon>Pinctada</taxon>
    </lineage>
</organism>
<protein>
    <submittedName>
        <fullName evidence="1">Uncharacterized protein</fullName>
    </submittedName>
</protein>
<sequence length="162" mass="18650">MDKPMSIFPVSKRKVKKVLCTSTIMSRNRYRTLQQENKRINLETLLNKLSLIGESELKMMRLPATTCREVNSKAADDSKIQFEEAKDKRQAKKRRITKTNCAFHIKSADSKHYGLSLPFKRLQSSYPSSMCPDTVGHLYKLLVQNVDLPRACPTCWSIQRNA</sequence>
<evidence type="ECO:0000313" key="1">
    <source>
        <dbReference type="EMBL" id="KAK3095379.1"/>
    </source>
</evidence>
<dbReference type="AlphaFoldDB" id="A0AA88YAC6"/>
<dbReference type="Proteomes" id="UP001186944">
    <property type="component" value="Unassembled WGS sequence"/>
</dbReference>
<evidence type="ECO:0000313" key="2">
    <source>
        <dbReference type="Proteomes" id="UP001186944"/>
    </source>
</evidence>